<dbReference type="SUPFAM" id="SSF53167">
    <property type="entry name" value="Purine and uridine phosphorylases"/>
    <property type="match status" value="1"/>
</dbReference>
<feature type="domain" description="Nucleoside phosphorylase" evidence="1">
    <location>
        <begin position="2"/>
        <end position="150"/>
    </location>
</feature>
<reference evidence="2 3" key="1">
    <citation type="submission" date="2020-12" db="EMBL/GenBank/DDBJ databases">
        <authorList>
            <person name="Kusuma A.B."/>
            <person name="Nouioui I."/>
            <person name="Goodfellow M."/>
        </authorList>
    </citation>
    <scope>NUCLEOTIDE SEQUENCE [LARGE SCALE GENOMIC DNA]</scope>
    <source>
        <strain evidence="2 3">DSM 41764</strain>
    </source>
</reference>
<dbReference type="InterPro" id="IPR035994">
    <property type="entry name" value="Nucleoside_phosphorylase_sf"/>
</dbReference>
<dbReference type="EMBL" id="JAEEAQ010000123">
    <property type="protein sequence ID" value="MBI0314356.1"/>
    <property type="molecule type" value="Genomic_DNA"/>
</dbReference>
<proteinExistence type="predicted"/>
<organism evidence="2 3">
    <name type="scientific">Streptomyces javensis</name>
    <dbReference type="NCBI Taxonomy" id="114698"/>
    <lineage>
        <taxon>Bacteria</taxon>
        <taxon>Bacillati</taxon>
        <taxon>Actinomycetota</taxon>
        <taxon>Actinomycetes</taxon>
        <taxon>Kitasatosporales</taxon>
        <taxon>Streptomycetaceae</taxon>
        <taxon>Streptomyces</taxon>
        <taxon>Streptomyces violaceusniger group</taxon>
    </lineage>
</organism>
<accession>A0ABS0RBV6</accession>
<feature type="non-terminal residue" evidence="2">
    <location>
        <position position="1"/>
    </location>
</feature>
<dbReference type="Proteomes" id="UP000638849">
    <property type="component" value="Unassembled WGS sequence"/>
</dbReference>
<evidence type="ECO:0000259" key="1">
    <source>
        <dbReference type="Pfam" id="PF01048"/>
    </source>
</evidence>
<dbReference type="PANTHER" id="PTHR46832">
    <property type="entry name" value="5'-METHYLTHIOADENOSINE/S-ADENOSYLHOMOCYSTEINE NUCLEOSIDASE"/>
    <property type="match status" value="1"/>
</dbReference>
<evidence type="ECO:0000313" key="3">
    <source>
        <dbReference type="Proteomes" id="UP000638849"/>
    </source>
</evidence>
<dbReference type="Pfam" id="PF01048">
    <property type="entry name" value="PNP_UDP_1"/>
    <property type="match status" value="1"/>
</dbReference>
<gene>
    <name evidence="2" type="ORF">JBF12_15430</name>
</gene>
<keyword evidence="3" id="KW-1185">Reference proteome</keyword>
<sequence length="343" mass="36370">ALGDVVAADMVYDYETGKDTESGFLPRQKTYQSAYGLVQLARLVAAGDEWQRRIRPGDDAPRPRPHVKPVAAGGRVVAHHRSDVGLRLAAGAGDALAVDMEGFGFLAGAYVNQHLDALVIRGISDLLGDKNEAHDEHWQPVASRNAAAFAFELISRIMVGERGDTKLGGVTVGGVELAVGYLFAWAVRKARRVVGRADVKVGQSLDAGMDRLHGVVAARLGFDPALERMVEEAASGLGEPTDRTRRWLKLSLEDAVERDTAFADALRQAVSELQAVSAAAESGSNGSVVHENTFMGPAAWARQYGPIVRINDGGVHNTVSGEAHISGGVVQGQDFSGPITFGG</sequence>
<name>A0ABS0RBV6_9ACTN</name>
<comment type="caution">
    <text evidence="2">The sequence shown here is derived from an EMBL/GenBank/DDBJ whole genome shotgun (WGS) entry which is preliminary data.</text>
</comment>
<evidence type="ECO:0000313" key="2">
    <source>
        <dbReference type="EMBL" id="MBI0314356.1"/>
    </source>
</evidence>
<dbReference type="PANTHER" id="PTHR46832:SF1">
    <property type="entry name" value="5'-METHYLTHIOADENOSINE_S-ADENOSYLHOMOCYSTEINE NUCLEOSIDASE"/>
    <property type="match status" value="1"/>
</dbReference>
<dbReference type="Gene3D" id="3.40.50.1580">
    <property type="entry name" value="Nucleoside phosphorylase domain"/>
    <property type="match status" value="1"/>
</dbReference>
<dbReference type="InterPro" id="IPR000845">
    <property type="entry name" value="Nucleoside_phosphorylase_d"/>
</dbReference>
<protein>
    <recommendedName>
        <fullName evidence="1">Nucleoside phosphorylase domain-containing protein</fullName>
    </recommendedName>
</protein>